<evidence type="ECO:0000313" key="2">
    <source>
        <dbReference type="EMBL" id="MDM8275758.1"/>
    </source>
</evidence>
<dbReference type="PROSITE" id="PS51459">
    <property type="entry name" value="FIDO"/>
    <property type="match status" value="1"/>
</dbReference>
<name>A0ABT7VB77_9ACTN</name>
<protein>
    <submittedName>
        <fullName evidence="2">Fic family protein</fullName>
    </submittedName>
</protein>
<dbReference type="InterPro" id="IPR053737">
    <property type="entry name" value="Type_II_TA_Toxin"/>
</dbReference>
<dbReference type="Gene3D" id="1.20.120.1870">
    <property type="entry name" value="Fic/DOC protein, Fido domain"/>
    <property type="match status" value="1"/>
</dbReference>
<keyword evidence="3" id="KW-1185">Reference proteome</keyword>
<dbReference type="EMBL" id="JAUDDZ010000019">
    <property type="protein sequence ID" value="MDM8275758.1"/>
    <property type="molecule type" value="Genomic_DNA"/>
</dbReference>
<comment type="caution">
    <text evidence="2">The sequence shown here is derived from an EMBL/GenBank/DDBJ whole genome shotgun (WGS) entry which is preliminary data.</text>
</comment>
<accession>A0ABT7VB77</accession>
<evidence type="ECO:0000259" key="1">
    <source>
        <dbReference type="PROSITE" id="PS51459"/>
    </source>
</evidence>
<dbReference type="NCBIfam" id="TIGR01550">
    <property type="entry name" value="DOC_P1"/>
    <property type="match status" value="1"/>
</dbReference>
<reference evidence="2 3" key="2">
    <citation type="submission" date="2023-06" db="EMBL/GenBank/DDBJ databases">
        <authorList>
            <person name="Zeman M."/>
            <person name="Kubasova T."/>
            <person name="Jahodarova E."/>
            <person name="Nykrynova M."/>
            <person name="Rychlik I."/>
        </authorList>
    </citation>
    <scope>NUCLEOTIDE SEQUENCE [LARGE SCALE GENOMIC DNA]</scope>
    <source>
        <strain evidence="2 3">154_Feed</strain>
    </source>
</reference>
<proteinExistence type="predicted"/>
<organism evidence="2 3">
    <name type="scientific">Enorma phocaeensis</name>
    <dbReference type="NCBI Taxonomy" id="1871019"/>
    <lineage>
        <taxon>Bacteria</taxon>
        <taxon>Bacillati</taxon>
        <taxon>Actinomycetota</taxon>
        <taxon>Coriobacteriia</taxon>
        <taxon>Coriobacteriales</taxon>
        <taxon>Coriobacteriaceae</taxon>
        <taxon>Enorma</taxon>
    </lineage>
</organism>
<evidence type="ECO:0000313" key="3">
    <source>
        <dbReference type="Proteomes" id="UP001529421"/>
    </source>
</evidence>
<dbReference type="RefSeq" id="WP_289545999.1">
    <property type="nucleotide sequence ID" value="NZ_JAUDDZ010000019.1"/>
</dbReference>
<dbReference type="InterPro" id="IPR006440">
    <property type="entry name" value="Doc"/>
</dbReference>
<sequence>MSGDGRKEPIPLVFDDEELVHGLAVLILEMHDRLAKRFKIFNPAASNEDGEIVGRLESVVSAAYCTHFGVSPVERFVDAFEQAASFCEHLAKDHIFYDGNKRTALVMLIAMVGYCGYDIELSDASNPEDNMAYQWIQKLVSGGMTSAELAALVRENAIFRIE</sequence>
<dbReference type="SUPFAM" id="SSF140931">
    <property type="entry name" value="Fic-like"/>
    <property type="match status" value="1"/>
</dbReference>
<reference evidence="3" key="1">
    <citation type="submission" date="2023-06" db="EMBL/GenBank/DDBJ databases">
        <title>Identification and characterization of horizontal gene transfer across gut microbiota members of farm animals based on homology search.</title>
        <authorList>
            <person name="Zeman M."/>
            <person name="Kubasova T."/>
            <person name="Jahodarova E."/>
            <person name="Nykrynova M."/>
            <person name="Rychlik I."/>
        </authorList>
    </citation>
    <scope>NUCLEOTIDE SEQUENCE [LARGE SCALE GENOMIC DNA]</scope>
    <source>
        <strain evidence="3">154_Feed</strain>
    </source>
</reference>
<gene>
    <name evidence="2" type="ORF">QUW28_09690</name>
</gene>
<dbReference type="InterPro" id="IPR036597">
    <property type="entry name" value="Fido-like_dom_sf"/>
</dbReference>
<dbReference type="Pfam" id="PF02661">
    <property type="entry name" value="Fic"/>
    <property type="match status" value="1"/>
</dbReference>
<dbReference type="Proteomes" id="UP001529421">
    <property type="component" value="Unassembled WGS sequence"/>
</dbReference>
<feature type="domain" description="Fido" evidence="1">
    <location>
        <begin position="22"/>
        <end position="155"/>
    </location>
</feature>
<dbReference type="InterPro" id="IPR003812">
    <property type="entry name" value="Fido"/>
</dbReference>